<reference evidence="2" key="1">
    <citation type="submission" date="2022-08" db="EMBL/GenBank/DDBJ databases">
        <authorList>
            <consortium name="DOE Joint Genome Institute"/>
            <person name="Min B."/>
            <person name="Riley R."/>
            <person name="Sierra-Patev S."/>
            <person name="Naranjo-Ortiz M."/>
            <person name="Looney B."/>
            <person name="Konkel Z."/>
            <person name="Slot J.C."/>
            <person name="Sakamoto Y."/>
            <person name="Steenwyk J.L."/>
            <person name="Rokas A."/>
            <person name="Carro J."/>
            <person name="Camarero S."/>
            <person name="Ferreira P."/>
            <person name="Molpeceres G."/>
            <person name="Ruiz-Duenas F.J."/>
            <person name="Serrano A."/>
            <person name="Henrissat B."/>
            <person name="Drula E."/>
            <person name="Hughes K.W."/>
            <person name="Mata J.L."/>
            <person name="Ishikawa N.K."/>
            <person name="Vargas-Isla R."/>
            <person name="Ushijima S."/>
            <person name="Smith C.A."/>
            <person name="Ahrendt S."/>
            <person name="Andreopoulos W."/>
            <person name="He G."/>
            <person name="Labutti K."/>
            <person name="Lipzen A."/>
            <person name="Ng V."/>
            <person name="Sandor L."/>
            <person name="Barry K."/>
            <person name="Martinez A.T."/>
            <person name="Xiao Y."/>
            <person name="Gibbons J.G."/>
            <person name="Terashima K."/>
            <person name="Hibbett D.S."/>
            <person name="Grigoriev I.V."/>
        </authorList>
    </citation>
    <scope>NUCLEOTIDE SEQUENCE</scope>
    <source>
        <strain evidence="2">Sp2 HRB7682 ss15</strain>
    </source>
</reference>
<comment type="caution">
    <text evidence="2">The sequence shown here is derived from an EMBL/GenBank/DDBJ whole genome shotgun (WGS) entry which is preliminary data.</text>
</comment>
<gene>
    <name evidence="2" type="ORF">C8J55DRAFT_554079</name>
</gene>
<dbReference type="Proteomes" id="UP001150238">
    <property type="component" value="Unassembled WGS sequence"/>
</dbReference>
<reference evidence="2" key="2">
    <citation type="journal article" date="2023" name="Proc. Natl. Acad. Sci. U.S.A.">
        <title>A global phylogenomic analysis of the shiitake genus Lentinula.</title>
        <authorList>
            <person name="Sierra-Patev S."/>
            <person name="Min B."/>
            <person name="Naranjo-Ortiz M."/>
            <person name="Looney B."/>
            <person name="Konkel Z."/>
            <person name="Slot J.C."/>
            <person name="Sakamoto Y."/>
            <person name="Steenwyk J.L."/>
            <person name="Rokas A."/>
            <person name="Carro J."/>
            <person name="Camarero S."/>
            <person name="Ferreira P."/>
            <person name="Molpeceres G."/>
            <person name="Ruiz-Duenas F.J."/>
            <person name="Serrano A."/>
            <person name="Henrissat B."/>
            <person name="Drula E."/>
            <person name="Hughes K.W."/>
            <person name="Mata J.L."/>
            <person name="Ishikawa N.K."/>
            <person name="Vargas-Isla R."/>
            <person name="Ushijima S."/>
            <person name="Smith C.A."/>
            <person name="Donoghue J."/>
            <person name="Ahrendt S."/>
            <person name="Andreopoulos W."/>
            <person name="He G."/>
            <person name="LaButti K."/>
            <person name="Lipzen A."/>
            <person name="Ng V."/>
            <person name="Riley R."/>
            <person name="Sandor L."/>
            <person name="Barry K."/>
            <person name="Martinez A.T."/>
            <person name="Xiao Y."/>
            <person name="Gibbons J.G."/>
            <person name="Terashima K."/>
            <person name="Grigoriev I.V."/>
            <person name="Hibbett D."/>
        </authorList>
    </citation>
    <scope>NUCLEOTIDE SEQUENCE</scope>
    <source>
        <strain evidence="2">Sp2 HRB7682 ss15</strain>
    </source>
</reference>
<feature type="region of interest" description="Disordered" evidence="1">
    <location>
        <begin position="1"/>
        <end position="23"/>
    </location>
</feature>
<dbReference type="AlphaFoldDB" id="A0A9W9E1N1"/>
<feature type="region of interest" description="Disordered" evidence="1">
    <location>
        <begin position="35"/>
        <end position="74"/>
    </location>
</feature>
<name>A0A9W9E1N1_9AGAR</name>
<sequence length="242" mass="27082">MSRVTRSQSRAASNASGDTNFPDIMELIQQSRDTARVATPVAETSRSVGFPSVRSQEKRPARNRLSPPHRINSVPFNGQFTPSKKYVEDGTTIGIYFGRARAVPEVVPFKLKINKKGAPAHVFFKRRIYLRSRFSDSTIADDLYEAFVVVDGRGHFVGGTYDQTSGELNQAIAALGCDEIYKGDIGIAFFAIRQPDRFVESLPRYKSEQEKKENLARVITAFAHNVRNHVENGTPLKYLLRG</sequence>
<dbReference type="EMBL" id="JANVFS010000001">
    <property type="protein sequence ID" value="KAJ4496341.1"/>
    <property type="molecule type" value="Genomic_DNA"/>
</dbReference>
<accession>A0A9W9E1N1</accession>
<organism evidence="2 3">
    <name type="scientific">Lentinula lateritia</name>
    <dbReference type="NCBI Taxonomy" id="40482"/>
    <lineage>
        <taxon>Eukaryota</taxon>
        <taxon>Fungi</taxon>
        <taxon>Dikarya</taxon>
        <taxon>Basidiomycota</taxon>
        <taxon>Agaricomycotina</taxon>
        <taxon>Agaricomycetes</taxon>
        <taxon>Agaricomycetidae</taxon>
        <taxon>Agaricales</taxon>
        <taxon>Marasmiineae</taxon>
        <taxon>Omphalotaceae</taxon>
        <taxon>Lentinula</taxon>
    </lineage>
</organism>
<evidence type="ECO:0000313" key="2">
    <source>
        <dbReference type="EMBL" id="KAJ4496341.1"/>
    </source>
</evidence>
<proteinExistence type="predicted"/>
<protein>
    <submittedName>
        <fullName evidence="2">Uncharacterized protein</fullName>
    </submittedName>
</protein>
<feature type="compositionally biased region" description="Polar residues" evidence="1">
    <location>
        <begin position="1"/>
        <end position="19"/>
    </location>
</feature>
<evidence type="ECO:0000256" key="1">
    <source>
        <dbReference type="SAM" id="MobiDB-lite"/>
    </source>
</evidence>
<evidence type="ECO:0000313" key="3">
    <source>
        <dbReference type="Proteomes" id="UP001150238"/>
    </source>
</evidence>